<proteinExistence type="predicted"/>
<gene>
    <name evidence="1" type="ORF">Ciccas_004483</name>
</gene>
<protein>
    <submittedName>
        <fullName evidence="1">Uncharacterized protein</fullName>
    </submittedName>
</protein>
<sequence length="153" mass="17233">MLVLVHAFPASAHIFTETFEKTLSETVHAWFTGYGIKPSNSSNLPSFEKSNQCLKRTPALFKELTQISSKSSKHKTETEYSVGKYGPSTLAVYDALLKGNDPTSVKVEFDDISEIISGMKMTMNKIQASEEEKFVSFNLRKMMIINVFTNQTY</sequence>
<dbReference type="AlphaFoldDB" id="A0ABD2QBC6"/>
<reference evidence="1 2" key="1">
    <citation type="submission" date="2024-11" db="EMBL/GenBank/DDBJ databases">
        <title>Adaptive evolution of stress response genes in parasites aligns with host niche diversity.</title>
        <authorList>
            <person name="Hahn C."/>
            <person name="Resl P."/>
        </authorList>
    </citation>
    <scope>NUCLEOTIDE SEQUENCE [LARGE SCALE GENOMIC DNA]</scope>
    <source>
        <strain evidence="1">EGGRZ-B1_66</strain>
        <tissue evidence="1">Body</tissue>
    </source>
</reference>
<accession>A0ABD2QBC6</accession>
<keyword evidence="2" id="KW-1185">Reference proteome</keyword>
<organism evidence="1 2">
    <name type="scientific">Cichlidogyrus casuarinus</name>
    <dbReference type="NCBI Taxonomy" id="1844966"/>
    <lineage>
        <taxon>Eukaryota</taxon>
        <taxon>Metazoa</taxon>
        <taxon>Spiralia</taxon>
        <taxon>Lophotrochozoa</taxon>
        <taxon>Platyhelminthes</taxon>
        <taxon>Monogenea</taxon>
        <taxon>Monopisthocotylea</taxon>
        <taxon>Dactylogyridea</taxon>
        <taxon>Ancyrocephalidae</taxon>
        <taxon>Cichlidogyrus</taxon>
    </lineage>
</organism>
<evidence type="ECO:0000313" key="1">
    <source>
        <dbReference type="EMBL" id="KAL3316870.1"/>
    </source>
</evidence>
<dbReference type="Proteomes" id="UP001626550">
    <property type="component" value="Unassembled WGS sequence"/>
</dbReference>
<comment type="caution">
    <text evidence="1">The sequence shown here is derived from an EMBL/GenBank/DDBJ whole genome shotgun (WGS) entry which is preliminary data.</text>
</comment>
<name>A0ABD2QBC6_9PLAT</name>
<dbReference type="EMBL" id="JBJKFK010000471">
    <property type="protein sequence ID" value="KAL3316870.1"/>
    <property type="molecule type" value="Genomic_DNA"/>
</dbReference>
<evidence type="ECO:0000313" key="2">
    <source>
        <dbReference type="Proteomes" id="UP001626550"/>
    </source>
</evidence>